<evidence type="ECO:0000256" key="1">
    <source>
        <dbReference type="SAM" id="Phobius"/>
    </source>
</evidence>
<dbReference type="VEuPathDB" id="FungiDB:B1J91_C01793g"/>
<dbReference type="VEuPathDB" id="FungiDB:GW608_C01639"/>
<keyword evidence="1" id="KW-1133">Transmembrane helix</keyword>
<dbReference type="GO" id="GO:0005741">
    <property type="term" value="C:mitochondrial outer membrane"/>
    <property type="evidence" value="ECO:0007669"/>
    <property type="project" value="EnsemblFungi"/>
</dbReference>
<dbReference type="VEuPathDB" id="FungiDB:GVI51_C01551"/>
<evidence type="ECO:0000259" key="2">
    <source>
        <dbReference type="Pfam" id="PF17304"/>
    </source>
</evidence>
<dbReference type="InterPro" id="IPR039454">
    <property type="entry name" value="OM14"/>
</dbReference>
<dbReference type="GO" id="GO:0006626">
    <property type="term" value="P:protein targeting to mitochondrion"/>
    <property type="evidence" value="ECO:0007669"/>
    <property type="project" value="EnsemblFungi"/>
</dbReference>
<keyword evidence="1" id="KW-0812">Transmembrane</keyword>
<accession>A0A0W0CIX7</accession>
<dbReference type="OrthoDB" id="4034431at2759"/>
<organism evidence="3 4">
    <name type="scientific">Candida glabrata</name>
    <name type="common">Yeast</name>
    <name type="synonym">Torulopsis glabrata</name>
    <dbReference type="NCBI Taxonomy" id="5478"/>
    <lineage>
        <taxon>Eukaryota</taxon>
        <taxon>Fungi</taxon>
        <taxon>Dikarya</taxon>
        <taxon>Ascomycota</taxon>
        <taxon>Saccharomycotina</taxon>
        <taxon>Saccharomycetes</taxon>
        <taxon>Saccharomycetales</taxon>
        <taxon>Saccharomycetaceae</taxon>
        <taxon>Nakaseomyces</taxon>
    </lineage>
</organism>
<dbReference type="GO" id="GO:0033750">
    <property type="term" value="P:ribosome localization"/>
    <property type="evidence" value="ECO:0007669"/>
    <property type="project" value="EnsemblFungi"/>
</dbReference>
<sequence>MSEHNEEKKCSCLSFEQLKSCAVEKTNYVIARVQTLAVKLYRELQNPVVLVNVILGSSVVVTLLQSYAKYEHRFLQGKSDGQILATAGAAAAILTLDGFLSQKYYKKFDKQ</sequence>
<proteinExistence type="predicted"/>
<reference evidence="3 4" key="1">
    <citation type="submission" date="2015-10" db="EMBL/GenBank/DDBJ databases">
        <title>Draft genomes sequences of Candida glabrata isolates 1A, 1B, 2A, 2B, 3A and 3B.</title>
        <authorList>
            <person name="Haavelsrud O.E."/>
            <person name="Gaustad P."/>
        </authorList>
    </citation>
    <scope>NUCLEOTIDE SEQUENCE [LARGE SCALE GENOMIC DNA]</scope>
    <source>
        <strain evidence="3">910700640</strain>
    </source>
</reference>
<feature type="domain" description="Mitochondrial outer membrane protein OM14 C-terminal" evidence="2">
    <location>
        <begin position="42"/>
        <end position="111"/>
    </location>
</feature>
<evidence type="ECO:0000313" key="3">
    <source>
        <dbReference type="EMBL" id="KTA95868.1"/>
    </source>
</evidence>
<evidence type="ECO:0000313" key="4">
    <source>
        <dbReference type="Proteomes" id="UP000054886"/>
    </source>
</evidence>
<dbReference type="Pfam" id="PF17304">
    <property type="entry name" value="OM14_C"/>
    <property type="match status" value="1"/>
</dbReference>
<keyword evidence="1" id="KW-0472">Membrane</keyword>
<dbReference type="InterPro" id="IPR039453">
    <property type="entry name" value="OM14_C"/>
</dbReference>
<protein>
    <submittedName>
        <fullName evidence="3">Mitochondrial outer membrane protein OM14</fullName>
    </submittedName>
</protein>
<dbReference type="GO" id="GO:1990593">
    <property type="term" value="F:nascent polypeptide-associated complex binding"/>
    <property type="evidence" value="ECO:0007669"/>
    <property type="project" value="EnsemblFungi"/>
</dbReference>
<comment type="caution">
    <text evidence="3">The sequence shown here is derived from an EMBL/GenBank/DDBJ whole genome shotgun (WGS) entry which is preliminary data.</text>
</comment>
<name>A0A0W0CIX7_CANGB</name>
<dbReference type="GO" id="GO:0044289">
    <property type="term" value="C:mitochondrial inner-outer membrane contact site"/>
    <property type="evidence" value="ECO:0007669"/>
    <property type="project" value="EnsemblFungi"/>
</dbReference>
<dbReference type="PANTHER" id="PTHR38402">
    <property type="entry name" value="MITOCHONDRIAL OUTER MEMBRANE PROTEIN OM14"/>
    <property type="match status" value="1"/>
</dbReference>
<feature type="transmembrane region" description="Helical" evidence="1">
    <location>
        <begin position="49"/>
        <end position="68"/>
    </location>
</feature>
<dbReference type="PANTHER" id="PTHR38402:SF1">
    <property type="entry name" value="MITOCHONDRIAL OUTER MEMBRANE PROTEIN OM14"/>
    <property type="match status" value="1"/>
</dbReference>
<dbReference type="EMBL" id="LLZZ01000179">
    <property type="protein sequence ID" value="KTA95868.1"/>
    <property type="molecule type" value="Genomic_DNA"/>
</dbReference>
<dbReference type="VEuPathDB" id="FungiDB:GWK60_C01397"/>
<dbReference type="VEuPathDB" id="FungiDB:CAGL0C01793g"/>
<dbReference type="Proteomes" id="UP000054886">
    <property type="component" value="Unassembled WGS sequence"/>
</dbReference>
<dbReference type="AlphaFoldDB" id="A0A0W0CIX7"/>
<gene>
    <name evidence="3" type="ORF">AO440_000439</name>
</gene>
<feature type="transmembrane region" description="Helical" evidence="1">
    <location>
        <begin position="83"/>
        <end position="100"/>
    </location>
</feature>